<dbReference type="InterPro" id="IPR011006">
    <property type="entry name" value="CheY-like_superfamily"/>
</dbReference>
<dbReference type="SUPFAM" id="SSF52172">
    <property type="entry name" value="CheY-like"/>
    <property type="match status" value="1"/>
</dbReference>
<evidence type="ECO:0000313" key="4">
    <source>
        <dbReference type="EMBL" id="MFK2904811.1"/>
    </source>
</evidence>
<keyword evidence="5" id="KW-1185">Reference proteome</keyword>
<dbReference type="Gene3D" id="3.40.50.2300">
    <property type="match status" value="1"/>
</dbReference>
<dbReference type="Pfam" id="PF00072">
    <property type="entry name" value="Response_reg"/>
    <property type="match status" value="1"/>
</dbReference>
<sequence length="133" mass="14493">MSGAQVVLIVDDDPAVLETMRILLEGKGDFEVFCALGSHGARHLMDRIERLDVLIADVILAGEATGIDMCHEAVSRHPHVALVVISADPRADAAMIPEDSVYLRKPFGGYELMTAIDEAGHRAQTRRTDVTTR</sequence>
<dbReference type="InterPro" id="IPR050595">
    <property type="entry name" value="Bact_response_regulator"/>
</dbReference>
<dbReference type="SMART" id="SM00448">
    <property type="entry name" value="REC"/>
    <property type="match status" value="1"/>
</dbReference>
<organism evidence="4 5">
    <name type="scientific">Dyella ginsengisoli</name>
    <dbReference type="NCBI Taxonomy" id="363848"/>
    <lineage>
        <taxon>Bacteria</taxon>
        <taxon>Pseudomonadati</taxon>
        <taxon>Pseudomonadota</taxon>
        <taxon>Gammaproteobacteria</taxon>
        <taxon>Lysobacterales</taxon>
        <taxon>Rhodanobacteraceae</taxon>
        <taxon>Dyella</taxon>
    </lineage>
</organism>
<dbReference type="EMBL" id="JADIKM010000003">
    <property type="protein sequence ID" value="MFK2904811.1"/>
    <property type="molecule type" value="Genomic_DNA"/>
</dbReference>
<accession>A0ABW8JXB0</accession>
<dbReference type="PANTHER" id="PTHR44591">
    <property type="entry name" value="STRESS RESPONSE REGULATOR PROTEIN 1"/>
    <property type="match status" value="1"/>
</dbReference>
<dbReference type="PROSITE" id="PS50110">
    <property type="entry name" value="RESPONSE_REGULATORY"/>
    <property type="match status" value="1"/>
</dbReference>
<comment type="caution">
    <text evidence="4">The sequence shown here is derived from an EMBL/GenBank/DDBJ whole genome shotgun (WGS) entry which is preliminary data.</text>
</comment>
<dbReference type="PANTHER" id="PTHR44591:SF3">
    <property type="entry name" value="RESPONSE REGULATORY DOMAIN-CONTAINING PROTEIN"/>
    <property type="match status" value="1"/>
</dbReference>
<proteinExistence type="predicted"/>
<evidence type="ECO:0000259" key="3">
    <source>
        <dbReference type="PROSITE" id="PS50110"/>
    </source>
</evidence>
<feature type="modified residue" description="4-aspartylphosphate" evidence="2">
    <location>
        <position position="57"/>
    </location>
</feature>
<feature type="domain" description="Response regulatory" evidence="3">
    <location>
        <begin position="6"/>
        <end position="120"/>
    </location>
</feature>
<evidence type="ECO:0000313" key="5">
    <source>
        <dbReference type="Proteomes" id="UP001620460"/>
    </source>
</evidence>
<dbReference type="Proteomes" id="UP001620460">
    <property type="component" value="Unassembled WGS sequence"/>
</dbReference>
<gene>
    <name evidence="4" type="ORF">ISP17_12675</name>
</gene>
<keyword evidence="1 2" id="KW-0597">Phosphoprotein</keyword>
<evidence type="ECO:0000256" key="1">
    <source>
        <dbReference type="ARBA" id="ARBA00022553"/>
    </source>
</evidence>
<protein>
    <submittedName>
        <fullName evidence="4">Response regulator</fullName>
    </submittedName>
</protein>
<name>A0ABW8JXB0_9GAMM</name>
<evidence type="ECO:0000256" key="2">
    <source>
        <dbReference type="PROSITE-ProRule" id="PRU00169"/>
    </source>
</evidence>
<reference evidence="4 5" key="1">
    <citation type="submission" date="2020-10" db="EMBL/GenBank/DDBJ databases">
        <title>Phylogeny of dyella-like bacteria.</title>
        <authorList>
            <person name="Fu J."/>
        </authorList>
    </citation>
    <scope>NUCLEOTIDE SEQUENCE [LARGE SCALE GENOMIC DNA]</scope>
    <source>
        <strain evidence="4 5">Gsoil3046</strain>
    </source>
</reference>
<dbReference type="RefSeq" id="WP_404633678.1">
    <property type="nucleotide sequence ID" value="NZ_JADIKM010000003.1"/>
</dbReference>
<dbReference type="InterPro" id="IPR001789">
    <property type="entry name" value="Sig_transdc_resp-reg_receiver"/>
</dbReference>